<reference evidence="1" key="1">
    <citation type="submission" date="2020-06" db="EMBL/GenBank/DDBJ databases">
        <authorList>
            <person name="Li T."/>
            <person name="Hu X."/>
            <person name="Zhang T."/>
            <person name="Song X."/>
            <person name="Zhang H."/>
            <person name="Dai N."/>
            <person name="Sheng W."/>
            <person name="Hou X."/>
            <person name="Wei L."/>
        </authorList>
    </citation>
    <scope>NUCLEOTIDE SEQUENCE</scope>
    <source>
        <strain evidence="1">3651</strain>
        <tissue evidence="1">Leaf</tissue>
    </source>
</reference>
<evidence type="ECO:0000313" key="1">
    <source>
        <dbReference type="EMBL" id="KAK4428078.1"/>
    </source>
</evidence>
<sequence>MDQEVAWPCSSSTGNSCWPAAATYSSLKYERFVSYNMAVATRSSKAGPIWRQLWRKLKKEKKRMFRQRCCSNSMRSSFTYDPHSYSQNFDDQGSIWADPDHLSRSFSARFAVPSTLIFDKNTSFMV</sequence>
<name>A0AAE1YDH2_9LAMI</name>
<evidence type="ECO:0000313" key="2">
    <source>
        <dbReference type="Proteomes" id="UP001293254"/>
    </source>
</evidence>
<comment type="caution">
    <text evidence="1">The sequence shown here is derived from an EMBL/GenBank/DDBJ whole genome shotgun (WGS) entry which is preliminary data.</text>
</comment>
<dbReference type="PANTHER" id="PTHR33168">
    <property type="entry name" value="STRESS INDUCED PROTEIN-RELATED"/>
    <property type="match status" value="1"/>
</dbReference>
<dbReference type="AlphaFoldDB" id="A0AAE1YDH2"/>
<reference evidence="1" key="2">
    <citation type="journal article" date="2024" name="Plant">
        <title>Genomic evolution and insights into agronomic trait innovations of Sesamum species.</title>
        <authorList>
            <person name="Miao H."/>
            <person name="Wang L."/>
            <person name="Qu L."/>
            <person name="Liu H."/>
            <person name="Sun Y."/>
            <person name="Le M."/>
            <person name="Wang Q."/>
            <person name="Wei S."/>
            <person name="Zheng Y."/>
            <person name="Lin W."/>
            <person name="Duan Y."/>
            <person name="Cao H."/>
            <person name="Xiong S."/>
            <person name="Wang X."/>
            <person name="Wei L."/>
            <person name="Li C."/>
            <person name="Ma Q."/>
            <person name="Ju M."/>
            <person name="Zhao R."/>
            <person name="Li G."/>
            <person name="Mu C."/>
            <person name="Tian Q."/>
            <person name="Mei H."/>
            <person name="Zhang T."/>
            <person name="Gao T."/>
            <person name="Zhang H."/>
        </authorList>
    </citation>
    <scope>NUCLEOTIDE SEQUENCE</scope>
    <source>
        <strain evidence="1">3651</strain>
    </source>
</reference>
<dbReference type="EMBL" id="JACGWO010000005">
    <property type="protein sequence ID" value="KAK4428078.1"/>
    <property type="molecule type" value="Genomic_DNA"/>
</dbReference>
<dbReference type="Proteomes" id="UP001293254">
    <property type="component" value="Unassembled WGS sequence"/>
</dbReference>
<protein>
    <submittedName>
        <fullName evidence="1">Uncharacterized protein</fullName>
    </submittedName>
</protein>
<keyword evidence="2" id="KW-1185">Reference proteome</keyword>
<proteinExistence type="predicted"/>
<organism evidence="1 2">
    <name type="scientific">Sesamum alatum</name>
    <dbReference type="NCBI Taxonomy" id="300844"/>
    <lineage>
        <taxon>Eukaryota</taxon>
        <taxon>Viridiplantae</taxon>
        <taxon>Streptophyta</taxon>
        <taxon>Embryophyta</taxon>
        <taxon>Tracheophyta</taxon>
        <taxon>Spermatophyta</taxon>
        <taxon>Magnoliopsida</taxon>
        <taxon>eudicotyledons</taxon>
        <taxon>Gunneridae</taxon>
        <taxon>Pentapetalae</taxon>
        <taxon>asterids</taxon>
        <taxon>lamiids</taxon>
        <taxon>Lamiales</taxon>
        <taxon>Pedaliaceae</taxon>
        <taxon>Sesamum</taxon>
    </lineage>
</organism>
<gene>
    <name evidence="1" type="ORF">Salat_1576800</name>
</gene>
<accession>A0AAE1YDH2</accession>